<sequence>MPRKRDPSVFTTSVSGISDDAWDVFRGEVRRLQRHIPSYTLRQALEQSIYSIRGEIERRDEYGSQLMIYPLPEGESRPVSIQIDKRFREYLHHCSKLTGYKQNVILLNGMLLNALSMNDLSTEHEYEEEKETFSGMIAEGRNIIGEGNKILTSLEVKDFLRQMYNDKKDKNIKDIYLRMTGKSPPNPSSSGYGYMSHGIKTA</sequence>
<name>A0ABX7BI00_9PROT</name>
<geneLocation type="plasmid" evidence="2 3">
    <name>pTT6-4</name>
</geneLocation>
<gene>
    <name evidence="2" type="ORF">IGS68_34730</name>
</gene>
<protein>
    <submittedName>
        <fullName evidence="2">Uncharacterized protein</fullName>
    </submittedName>
</protein>
<dbReference type="RefSeq" id="WP_201083875.1">
    <property type="nucleotide sequence ID" value="NZ_CP067424.1"/>
</dbReference>
<dbReference type="EMBL" id="CP067424">
    <property type="protein sequence ID" value="QQP94002.1"/>
    <property type="molecule type" value="Genomic_DNA"/>
</dbReference>
<evidence type="ECO:0000313" key="2">
    <source>
        <dbReference type="EMBL" id="QQP94002.1"/>
    </source>
</evidence>
<evidence type="ECO:0000256" key="1">
    <source>
        <dbReference type="SAM" id="MobiDB-lite"/>
    </source>
</evidence>
<keyword evidence="3" id="KW-1185">Reference proteome</keyword>
<keyword evidence="2" id="KW-0614">Plasmid</keyword>
<feature type="region of interest" description="Disordered" evidence="1">
    <location>
        <begin position="178"/>
        <end position="202"/>
    </location>
</feature>
<dbReference type="Proteomes" id="UP000595197">
    <property type="component" value="Plasmid pTT6-4"/>
</dbReference>
<reference evidence="2" key="1">
    <citation type="submission" date="2021-02" db="EMBL/GenBank/DDBJ databases">
        <title>Skermanella TT6 skin isolate.</title>
        <authorList>
            <person name="Lee K."/>
            <person name="Ganzorig M."/>
        </authorList>
    </citation>
    <scope>NUCLEOTIDE SEQUENCE</scope>
    <source>
        <strain evidence="2">TT6</strain>
    </source>
</reference>
<proteinExistence type="predicted"/>
<evidence type="ECO:0000313" key="3">
    <source>
        <dbReference type="Proteomes" id="UP000595197"/>
    </source>
</evidence>
<organism evidence="2 3">
    <name type="scientific">Skermanella cutis</name>
    <dbReference type="NCBI Taxonomy" id="2775420"/>
    <lineage>
        <taxon>Bacteria</taxon>
        <taxon>Pseudomonadati</taxon>
        <taxon>Pseudomonadota</taxon>
        <taxon>Alphaproteobacteria</taxon>
        <taxon>Rhodospirillales</taxon>
        <taxon>Azospirillaceae</taxon>
        <taxon>Skermanella</taxon>
    </lineage>
</organism>
<accession>A0ABX7BI00</accession>